<gene>
    <name evidence="2" type="ORF">AKAME5_000701600</name>
</gene>
<organism evidence="2 3">
    <name type="scientific">Lates japonicus</name>
    <name type="common">Japanese lates</name>
    <dbReference type="NCBI Taxonomy" id="270547"/>
    <lineage>
        <taxon>Eukaryota</taxon>
        <taxon>Metazoa</taxon>
        <taxon>Chordata</taxon>
        <taxon>Craniata</taxon>
        <taxon>Vertebrata</taxon>
        <taxon>Euteleostomi</taxon>
        <taxon>Actinopterygii</taxon>
        <taxon>Neopterygii</taxon>
        <taxon>Teleostei</taxon>
        <taxon>Neoteleostei</taxon>
        <taxon>Acanthomorphata</taxon>
        <taxon>Carangaria</taxon>
        <taxon>Carangaria incertae sedis</taxon>
        <taxon>Centropomidae</taxon>
        <taxon>Lates</taxon>
    </lineage>
</organism>
<feature type="region of interest" description="Disordered" evidence="1">
    <location>
        <begin position="62"/>
        <end position="111"/>
    </location>
</feature>
<sequence>MAGPQLRLKDNSSTHWAALSISAWARLLNRDPPTTSCRRPIRAAALEGANVESAGVAGYAHSYGPSTSQEQPQWIPSSHCSGAVNKSVPDSAVHPNNEPSRENITPLASNERRRSVLLHQRAQLLKQLEEMDKLLESIPPDDSSDGQSPHTAIQSQTQSHLSADCSSPTSYDGHSETCDLPEDPAEESEKKENASSESEDDDPDYLPNSDGDLSDVQSDTDGGSSDESSHSSSSTPTDEPSLQEKKKAKSGGSLRDLGVSDGFRSVLCEMIYDDVTQTVMEDKVILQFGEQMYNQHGSDVKKHDYIRQNLRQIARLVIEAQKLTPLKNLEDFFYPSSFRHVVSAVKVLAGYDPENKTYNCPSLALKLGYHLQKACNIVEDNAVKAGDTSRAESARNFLSVYQKKWNMLISSGALTTLRETKLTTEKKVPFAQDVKRLNFYLENAHILAEKKLEENPSTENYAALAKLMNLDEDEADQILGPNNQVRTLRQSSDMQLDDVEMDTEATLQPETGQQTATWGHTEHSGACYEPADFYHRQTHGVTTGVYMTAPPKSVNSGNRGSQYKGKHKWEEAEVRAVERHMMRFIQGHKVPQKNDCIQCLEAEPKALRTPEGEMKTLTFVTLTNKCCTESSLFPLMSKGPASTEKHTYQ</sequence>
<protein>
    <submittedName>
        <fullName evidence="2">Uncharacterized protein</fullName>
    </submittedName>
</protein>
<name>A0AAD3MH14_LATJO</name>
<feature type="compositionally biased region" description="Polar residues" evidence="1">
    <location>
        <begin position="64"/>
        <end position="80"/>
    </location>
</feature>
<evidence type="ECO:0000313" key="2">
    <source>
        <dbReference type="EMBL" id="GLD54388.1"/>
    </source>
</evidence>
<dbReference type="PANTHER" id="PTHR33480">
    <property type="entry name" value="SET DOMAIN-CONTAINING PROTEIN-RELATED"/>
    <property type="match status" value="1"/>
</dbReference>
<dbReference type="AlphaFoldDB" id="A0AAD3MH14"/>
<dbReference type="PANTHER" id="PTHR33480:SF5">
    <property type="entry name" value="SI:DKEY-51D8.9"/>
    <property type="match status" value="1"/>
</dbReference>
<dbReference type="EMBL" id="BRZM01000019">
    <property type="protein sequence ID" value="GLD54388.1"/>
    <property type="molecule type" value="Genomic_DNA"/>
</dbReference>
<accession>A0AAD3MH14</accession>
<dbReference type="Proteomes" id="UP001279410">
    <property type="component" value="Unassembled WGS sequence"/>
</dbReference>
<reference evidence="2" key="1">
    <citation type="submission" date="2022-08" db="EMBL/GenBank/DDBJ databases">
        <title>Genome sequencing of akame (Lates japonicus).</title>
        <authorList>
            <person name="Hashiguchi Y."/>
            <person name="Takahashi H."/>
        </authorList>
    </citation>
    <scope>NUCLEOTIDE SEQUENCE</scope>
    <source>
        <strain evidence="2">Kochi</strain>
    </source>
</reference>
<evidence type="ECO:0000313" key="3">
    <source>
        <dbReference type="Proteomes" id="UP001279410"/>
    </source>
</evidence>
<keyword evidence="3" id="KW-1185">Reference proteome</keyword>
<comment type="caution">
    <text evidence="2">The sequence shown here is derived from an EMBL/GenBank/DDBJ whole genome shotgun (WGS) entry which is preliminary data.</text>
</comment>
<evidence type="ECO:0000256" key="1">
    <source>
        <dbReference type="SAM" id="MobiDB-lite"/>
    </source>
</evidence>
<proteinExistence type="predicted"/>
<feature type="compositionally biased region" description="Polar residues" evidence="1">
    <location>
        <begin position="145"/>
        <end position="172"/>
    </location>
</feature>
<feature type="compositionally biased region" description="Low complexity" evidence="1">
    <location>
        <begin position="219"/>
        <end position="240"/>
    </location>
</feature>
<feature type="region of interest" description="Disordered" evidence="1">
    <location>
        <begin position="136"/>
        <end position="254"/>
    </location>
</feature>